<feature type="transmembrane region" description="Helical" evidence="1">
    <location>
        <begin position="47"/>
        <end position="66"/>
    </location>
</feature>
<reference evidence="2" key="1">
    <citation type="journal article" date="2015" name="Nature">
        <title>Complex archaea that bridge the gap between prokaryotes and eukaryotes.</title>
        <authorList>
            <person name="Spang A."/>
            <person name="Saw J.H."/>
            <person name="Jorgensen S.L."/>
            <person name="Zaremba-Niedzwiedzka K."/>
            <person name="Martijn J."/>
            <person name="Lind A.E."/>
            <person name="van Eijk R."/>
            <person name="Schleper C."/>
            <person name="Guy L."/>
            <person name="Ettema T.J."/>
        </authorList>
    </citation>
    <scope>NUCLEOTIDE SEQUENCE</scope>
</reference>
<organism evidence="2">
    <name type="scientific">marine sediment metagenome</name>
    <dbReference type="NCBI Taxonomy" id="412755"/>
    <lineage>
        <taxon>unclassified sequences</taxon>
        <taxon>metagenomes</taxon>
        <taxon>ecological metagenomes</taxon>
    </lineage>
</organism>
<proteinExistence type="predicted"/>
<dbReference type="AlphaFoldDB" id="A0A0F9ENL0"/>
<protein>
    <submittedName>
        <fullName evidence="2">Uncharacterized protein</fullName>
    </submittedName>
</protein>
<gene>
    <name evidence="2" type="ORF">LCGC14_2131120</name>
</gene>
<evidence type="ECO:0000313" key="2">
    <source>
        <dbReference type="EMBL" id="KKL67821.1"/>
    </source>
</evidence>
<dbReference type="EMBL" id="LAZR01026737">
    <property type="protein sequence ID" value="KKL67821.1"/>
    <property type="molecule type" value="Genomic_DNA"/>
</dbReference>
<comment type="caution">
    <text evidence="2">The sequence shown here is derived from an EMBL/GenBank/DDBJ whole genome shotgun (WGS) entry which is preliminary data.</text>
</comment>
<keyword evidence="1" id="KW-0472">Membrane</keyword>
<accession>A0A0F9ENL0</accession>
<keyword evidence="1" id="KW-0812">Transmembrane</keyword>
<sequence length="71" mass="8607">MTTDERAGERDAVPPHWRLINRLALKVQIQWEPRDWWVGTFWRKTEIAVHLYVCIVPCLPLHVTILKRQYR</sequence>
<name>A0A0F9ENL0_9ZZZZ</name>
<evidence type="ECO:0000256" key="1">
    <source>
        <dbReference type="SAM" id="Phobius"/>
    </source>
</evidence>
<keyword evidence="1" id="KW-1133">Transmembrane helix</keyword>